<dbReference type="RefSeq" id="WP_341627828.1">
    <property type="nucleotide sequence ID" value="NZ_JBAKBA010000017.1"/>
</dbReference>
<dbReference type="PANTHER" id="PTHR37031">
    <property type="entry name" value="METALLOPHOSPHATASE BINDING DOMAIN PROTEIN"/>
    <property type="match status" value="1"/>
</dbReference>
<dbReference type="PANTHER" id="PTHR37031:SF2">
    <property type="entry name" value="PHOD-LIKE PHOSPHATASE METALLOPHOSPHATASE DOMAIN-CONTAINING PROTEIN"/>
    <property type="match status" value="1"/>
</dbReference>
<dbReference type="InterPro" id="IPR018946">
    <property type="entry name" value="PhoD-like_MPP"/>
</dbReference>
<dbReference type="InterPro" id="IPR029052">
    <property type="entry name" value="Metallo-depent_PP-like"/>
</dbReference>
<evidence type="ECO:0000313" key="2">
    <source>
        <dbReference type="EMBL" id="MEL0659260.1"/>
    </source>
</evidence>
<dbReference type="Pfam" id="PF09423">
    <property type="entry name" value="PhoD"/>
    <property type="match status" value="1"/>
</dbReference>
<dbReference type="CDD" id="cd07389">
    <property type="entry name" value="MPP_PhoD"/>
    <property type="match status" value="1"/>
</dbReference>
<dbReference type="Gene3D" id="3.60.21.70">
    <property type="entry name" value="PhoD-like phosphatase"/>
    <property type="match status" value="1"/>
</dbReference>
<dbReference type="Proteomes" id="UP001366060">
    <property type="component" value="Unassembled WGS sequence"/>
</dbReference>
<dbReference type="EMBL" id="JBAKBA010000017">
    <property type="protein sequence ID" value="MEL0659260.1"/>
    <property type="molecule type" value="Genomic_DNA"/>
</dbReference>
<dbReference type="SUPFAM" id="SSF56300">
    <property type="entry name" value="Metallo-dependent phosphatases"/>
    <property type="match status" value="1"/>
</dbReference>
<organism evidence="2 3">
    <name type="scientific">Psychromonas arctica</name>
    <dbReference type="NCBI Taxonomy" id="168275"/>
    <lineage>
        <taxon>Bacteria</taxon>
        <taxon>Pseudomonadati</taxon>
        <taxon>Pseudomonadota</taxon>
        <taxon>Gammaproteobacteria</taxon>
        <taxon>Alteromonadales</taxon>
        <taxon>Psychromonadaceae</taxon>
        <taxon>Psychromonas</taxon>
    </lineage>
</organism>
<sequence length="559" mass="64448">MSKLANPDNFESMQSKLSSASFVGHVATTEANIWVRVYREGDWRLFISDIPLDIDPYSIQPSDPIFSSNSSVKYQDKYISSDTGQTHTFKFEHLLAGQKYYYYLMAVGELHSSIDRKIELGIRTSYIFKTDLVDYPKFSFGFYSCHDPFGHRSFSEGLWPHFDEQLSERNASFVIGGGDQMYCDTHGRYKQSSHQQNKPQIEDLWDWLAKHKKTLASAFNINETNNDSIDENGIKQYLKQLYRTYYRIYWNTPAMLETFRKFPQYMIWDDHEIMDGWGSLTKSERANKLDHIFQWDNHELNEKICQLAFKAASEVYLEFQHDHNPSTPSNQWDYSFIKGETGFYVLDMRGHHDVENNDGERLLGKQQMARLVAWLKRPETMSLKAVFIVSPVPVVHWNDKIMNSIDLLLAVGGTKDDAQDEWGNDTNIAERNILLEHLGTFSHKNTIPVTLLSGDVHCASAFKIHLKDKPNARLMNITSSGISRKPAPGFLDKLIEGDGPLYKHENALVETVFSLTGKNNFLIINVDTEITPCRISVTMNFGEPVDDFIKQKVFFINEQ</sequence>
<proteinExistence type="predicted"/>
<feature type="domain" description="PhoD-like phosphatase metallophosphatase" evidence="1">
    <location>
        <begin position="239"/>
        <end position="481"/>
    </location>
</feature>
<name>A0ABU9HBU3_9GAMM</name>
<evidence type="ECO:0000313" key="3">
    <source>
        <dbReference type="Proteomes" id="UP001366060"/>
    </source>
</evidence>
<evidence type="ECO:0000259" key="1">
    <source>
        <dbReference type="Pfam" id="PF09423"/>
    </source>
</evidence>
<reference evidence="2 3" key="1">
    <citation type="submission" date="2024-02" db="EMBL/GenBank/DDBJ databases">
        <title>Bacteria isolated from the canopy kelp, Nereocystis luetkeana.</title>
        <authorList>
            <person name="Pfister C.A."/>
            <person name="Younker I.T."/>
            <person name="Light S.H."/>
        </authorList>
    </citation>
    <scope>NUCLEOTIDE SEQUENCE [LARGE SCALE GENOMIC DNA]</scope>
    <source>
        <strain evidence="2 3">TI.2.07</strain>
    </source>
</reference>
<dbReference type="EC" id="3.1.3.1" evidence="2"/>
<protein>
    <submittedName>
        <fullName evidence="2">Alkaline phosphatase D family protein</fullName>
        <ecNumber evidence="2">3.1.3.1</ecNumber>
    </submittedName>
</protein>
<keyword evidence="3" id="KW-1185">Reference proteome</keyword>
<gene>
    <name evidence="2" type="ORF">V6255_08915</name>
</gene>
<accession>A0ABU9HBU3</accession>
<dbReference type="InterPro" id="IPR038607">
    <property type="entry name" value="PhoD-like_sf"/>
</dbReference>
<comment type="caution">
    <text evidence="2">The sequence shown here is derived from an EMBL/GenBank/DDBJ whole genome shotgun (WGS) entry which is preliminary data.</text>
</comment>
<dbReference type="GO" id="GO:0004035">
    <property type="term" value="F:alkaline phosphatase activity"/>
    <property type="evidence" value="ECO:0007669"/>
    <property type="project" value="UniProtKB-EC"/>
</dbReference>
<keyword evidence="2" id="KW-0378">Hydrolase</keyword>